<proteinExistence type="predicted"/>
<protein>
    <submittedName>
        <fullName evidence="2">Uncharacterized protein</fullName>
    </submittedName>
</protein>
<organism evidence="2 3">
    <name type="scientific">Ditylenchus destructor</name>
    <dbReference type="NCBI Taxonomy" id="166010"/>
    <lineage>
        <taxon>Eukaryota</taxon>
        <taxon>Metazoa</taxon>
        <taxon>Ecdysozoa</taxon>
        <taxon>Nematoda</taxon>
        <taxon>Chromadorea</taxon>
        <taxon>Rhabditida</taxon>
        <taxon>Tylenchina</taxon>
        <taxon>Tylenchomorpha</taxon>
        <taxon>Sphaerularioidea</taxon>
        <taxon>Anguinidae</taxon>
        <taxon>Anguininae</taxon>
        <taxon>Ditylenchus</taxon>
    </lineage>
</organism>
<dbReference type="Proteomes" id="UP001201812">
    <property type="component" value="Unassembled WGS sequence"/>
</dbReference>
<evidence type="ECO:0000313" key="2">
    <source>
        <dbReference type="EMBL" id="KAI1705382.1"/>
    </source>
</evidence>
<reference evidence="2" key="1">
    <citation type="submission" date="2022-01" db="EMBL/GenBank/DDBJ databases">
        <title>Genome Sequence Resource for Two Populations of Ditylenchus destructor, the Migratory Endoparasitic Phytonematode.</title>
        <authorList>
            <person name="Zhang H."/>
            <person name="Lin R."/>
            <person name="Xie B."/>
        </authorList>
    </citation>
    <scope>NUCLEOTIDE SEQUENCE</scope>
    <source>
        <strain evidence="2">BazhouSP</strain>
    </source>
</reference>
<comment type="caution">
    <text evidence="2">The sequence shown here is derived from an EMBL/GenBank/DDBJ whole genome shotgun (WGS) entry which is preliminary data.</text>
</comment>
<keyword evidence="3" id="KW-1185">Reference proteome</keyword>
<evidence type="ECO:0000256" key="1">
    <source>
        <dbReference type="SAM" id="SignalP"/>
    </source>
</evidence>
<dbReference type="EMBL" id="JAKKPZ010000057">
    <property type="protein sequence ID" value="KAI1705382.1"/>
    <property type="molecule type" value="Genomic_DNA"/>
</dbReference>
<feature type="chain" id="PRO_5041979926" evidence="1">
    <location>
        <begin position="19"/>
        <end position="216"/>
    </location>
</feature>
<dbReference type="AlphaFoldDB" id="A0AAD4R2N4"/>
<accession>A0AAD4R2N4</accession>
<feature type="signal peptide" evidence="1">
    <location>
        <begin position="1"/>
        <end position="18"/>
    </location>
</feature>
<sequence length="216" mass="24650">MFCIIVFLIFTCTDLLGGIEDGQHIIAITHSKFDDALARLQEKFDDFGITLLREYQIVIFEGNRHMLLIHPVHHGQFNKEKNLFVRAAFKGLFLCDDEGLETAPHPKCYPVPTGATKCQTVNSEDNEKDGIRRMWNRTKTLPKSGLLSFNPVDGNVRILENKQLFKFHEDMTTDGADNLWEIYYLAVEIDNGKSVLAFKKKVLNTPVADQSYKAEL</sequence>
<keyword evidence="1" id="KW-0732">Signal</keyword>
<evidence type="ECO:0000313" key="3">
    <source>
        <dbReference type="Proteomes" id="UP001201812"/>
    </source>
</evidence>
<gene>
    <name evidence="2" type="ORF">DdX_13697</name>
</gene>
<name>A0AAD4R2N4_9BILA</name>